<dbReference type="GO" id="GO:0019693">
    <property type="term" value="P:ribose phosphate metabolic process"/>
    <property type="evidence" value="ECO:0007669"/>
    <property type="project" value="TreeGrafter"/>
</dbReference>
<dbReference type="InterPro" id="IPR022927">
    <property type="entry name" value="RppH"/>
</dbReference>
<reference evidence="4" key="1">
    <citation type="journal article" date="2015" name="Nature">
        <title>Complex archaea that bridge the gap between prokaryotes and eukaryotes.</title>
        <authorList>
            <person name="Spang A."/>
            <person name="Saw J.H."/>
            <person name="Jorgensen S.L."/>
            <person name="Zaremba-Niedzwiedzka K."/>
            <person name="Martijn J."/>
            <person name="Lind A.E."/>
            <person name="van Eijk R."/>
            <person name="Schleper C."/>
            <person name="Guy L."/>
            <person name="Ettema T.J."/>
        </authorList>
    </citation>
    <scope>NUCLEOTIDE SEQUENCE</scope>
</reference>
<accession>A0A0F9XES0</accession>
<dbReference type="GO" id="GO:0008893">
    <property type="term" value="F:guanosine-3',5'-bis(diphosphate) 3'-diphosphatase activity"/>
    <property type="evidence" value="ECO:0007669"/>
    <property type="project" value="TreeGrafter"/>
</dbReference>
<keyword evidence="2" id="KW-0378">Hydrolase</keyword>
<dbReference type="AlphaFoldDB" id="A0A0F9XES0"/>
<dbReference type="NCBIfam" id="NF001936">
    <property type="entry name" value="PRK00714.1-3"/>
    <property type="match status" value="1"/>
</dbReference>
<dbReference type="EMBL" id="LAZR01000111">
    <property type="protein sequence ID" value="KKN90333.1"/>
    <property type="molecule type" value="Genomic_DNA"/>
</dbReference>
<dbReference type="PROSITE" id="PS51462">
    <property type="entry name" value="NUDIX"/>
    <property type="match status" value="1"/>
</dbReference>
<dbReference type="InterPro" id="IPR020084">
    <property type="entry name" value="NUDIX_hydrolase_CS"/>
</dbReference>
<dbReference type="Gene3D" id="3.90.79.10">
    <property type="entry name" value="Nucleoside Triphosphate Pyrophosphohydrolase"/>
    <property type="match status" value="1"/>
</dbReference>
<dbReference type="InterPro" id="IPR000086">
    <property type="entry name" value="NUDIX_hydrolase_dom"/>
</dbReference>
<sequence>MYGTGQFCAAVHPKPAVLSRTTLRKPIYMGAGFVLIPVGLLLPRKAPDMTPDEIAQLPYRPCVGVMLVNADGHVFVGQRRDRDQDAWQMPQGGVEKGEHAEVAALRELEEETGIPPSSVTVVAQTEGWLPYDLPVDLVPNIWKGRFRGQEQKWFLLRFHGSDDEIDLDTEHPEFSEWRWLPVHDLVDNIVPFKREVYTAVVNAFAGHFVNA</sequence>
<comment type="caution">
    <text evidence="4">The sequence shown here is derived from an EMBL/GenBank/DDBJ whole genome shotgun (WGS) entry which is preliminary data.</text>
</comment>
<dbReference type="SUPFAM" id="SSF55811">
    <property type="entry name" value="Nudix"/>
    <property type="match status" value="1"/>
</dbReference>
<evidence type="ECO:0000259" key="3">
    <source>
        <dbReference type="PROSITE" id="PS51462"/>
    </source>
</evidence>
<dbReference type="PANTHER" id="PTHR11839">
    <property type="entry name" value="UDP/ADP-SUGAR PYROPHOSPHATASE"/>
    <property type="match status" value="1"/>
</dbReference>
<gene>
    <name evidence="4" type="ORF">LCGC14_0229460</name>
</gene>
<dbReference type="PROSITE" id="PS00893">
    <property type="entry name" value="NUDIX_BOX"/>
    <property type="match status" value="1"/>
</dbReference>
<protein>
    <recommendedName>
        <fullName evidence="3">Nudix hydrolase domain-containing protein</fullName>
    </recommendedName>
</protein>
<dbReference type="GO" id="GO:0006753">
    <property type="term" value="P:nucleoside phosphate metabolic process"/>
    <property type="evidence" value="ECO:0007669"/>
    <property type="project" value="TreeGrafter"/>
</dbReference>
<dbReference type="InterPro" id="IPR020476">
    <property type="entry name" value="Nudix_hydrolase"/>
</dbReference>
<comment type="cofactor">
    <cofactor evidence="1">
        <name>Mn(2+)</name>
        <dbReference type="ChEBI" id="CHEBI:29035"/>
    </cofactor>
</comment>
<dbReference type="InterPro" id="IPR015797">
    <property type="entry name" value="NUDIX_hydrolase-like_dom_sf"/>
</dbReference>
<dbReference type="PANTHER" id="PTHR11839:SF22">
    <property type="entry name" value="NUDIX HYDROLASE 26, CHLOROPLASTIC"/>
    <property type="match status" value="1"/>
</dbReference>
<name>A0A0F9XES0_9ZZZZ</name>
<evidence type="ECO:0000256" key="2">
    <source>
        <dbReference type="ARBA" id="ARBA00022801"/>
    </source>
</evidence>
<dbReference type="CDD" id="cd03671">
    <property type="entry name" value="NUDIX_Ap4A_hydrolase_plant_like"/>
    <property type="match status" value="1"/>
</dbReference>
<dbReference type="NCBIfam" id="NF001937">
    <property type="entry name" value="PRK00714.1-4"/>
    <property type="match status" value="1"/>
</dbReference>
<proteinExistence type="inferred from homology"/>
<evidence type="ECO:0000313" key="4">
    <source>
        <dbReference type="EMBL" id="KKN90333.1"/>
    </source>
</evidence>
<organism evidence="4">
    <name type="scientific">marine sediment metagenome</name>
    <dbReference type="NCBI Taxonomy" id="412755"/>
    <lineage>
        <taxon>unclassified sequences</taxon>
        <taxon>metagenomes</taxon>
        <taxon>ecological metagenomes</taxon>
    </lineage>
</organism>
<evidence type="ECO:0000256" key="1">
    <source>
        <dbReference type="ARBA" id="ARBA00001936"/>
    </source>
</evidence>
<dbReference type="NCBIfam" id="NF001938">
    <property type="entry name" value="PRK00714.1-5"/>
    <property type="match status" value="1"/>
</dbReference>
<dbReference type="GO" id="GO:0034432">
    <property type="term" value="F:bis(5'-adenosyl)-pentaphosphatase activity"/>
    <property type="evidence" value="ECO:0007669"/>
    <property type="project" value="TreeGrafter"/>
</dbReference>
<dbReference type="PRINTS" id="PR00502">
    <property type="entry name" value="NUDIXFAMILY"/>
</dbReference>
<feature type="domain" description="Nudix hydrolase" evidence="3">
    <location>
        <begin position="58"/>
        <end position="202"/>
    </location>
</feature>
<dbReference type="HAMAP" id="MF_00298">
    <property type="entry name" value="Nudix_RppH"/>
    <property type="match status" value="1"/>
</dbReference>
<dbReference type="Pfam" id="PF00293">
    <property type="entry name" value="NUDIX"/>
    <property type="match status" value="1"/>
</dbReference>